<name>A0AAE0QZL0_9TELE</name>
<dbReference type="InterPro" id="IPR001811">
    <property type="entry name" value="Chemokine_IL8-like_dom"/>
</dbReference>
<evidence type="ECO:0000256" key="1">
    <source>
        <dbReference type="ARBA" id="ARBA00004613"/>
    </source>
</evidence>
<keyword evidence="2" id="KW-0202">Cytokine</keyword>
<dbReference type="Proteomes" id="UP001274896">
    <property type="component" value="Unassembled WGS sequence"/>
</dbReference>
<evidence type="ECO:0000256" key="4">
    <source>
        <dbReference type="ARBA" id="ARBA00022729"/>
    </source>
</evidence>
<evidence type="ECO:0000259" key="6">
    <source>
        <dbReference type="Pfam" id="PF00048"/>
    </source>
</evidence>
<evidence type="ECO:0000256" key="5">
    <source>
        <dbReference type="SAM" id="SignalP"/>
    </source>
</evidence>
<dbReference type="PANTHER" id="PTHR12015">
    <property type="entry name" value="SMALL INDUCIBLE CYTOKINE A"/>
    <property type="match status" value="1"/>
</dbReference>
<dbReference type="GO" id="GO:0008009">
    <property type="term" value="F:chemokine activity"/>
    <property type="evidence" value="ECO:0007669"/>
    <property type="project" value="InterPro"/>
</dbReference>
<dbReference type="GO" id="GO:0006955">
    <property type="term" value="P:immune response"/>
    <property type="evidence" value="ECO:0007669"/>
    <property type="project" value="InterPro"/>
</dbReference>
<accession>A0AAE0QZL0</accession>
<gene>
    <name evidence="7" type="ORF">QTP70_025517</name>
</gene>
<dbReference type="InterPro" id="IPR039809">
    <property type="entry name" value="Chemokine_b/g/d"/>
</dbReference>
<protein>
    <recommendedName>
        <fullName evidence="6">Chemokine interleukin-8-like domain-containing protein</fullName>
    </recommendedName>
</protein>
<sequence>MKMSRVFLVLGFIMIMALYSDAQPIGLQSEDCCFSFFTGKIPPKKILDVKKIGSHCSQQGFIVTTPEYPTEAIKIFGEVESCCFWHTGSIPAEKILNVKKIGSHCPQQGFIVTTPKFSGLCVREISVQGQQES</sequence>
<dbReference type="EMBL" id="JAUCMX010000009">
    <property type="protein sequence ID" value="KAK3536032.1"/>
    <property type="molecule type" value="Genomic_DNA"/>
</dbReference>
<comment type="caution">
    <text evidence="7">The sequence shown here is derived from an EMBL/GenBank/DDBJ whole genome shotgun (WGS) entry which is preliminary data.</text>
</comment>
<dbReference type="PANTHER" id="PTHR12015:SF183">
    <property type="entry name" value="C-C MOTIF CHEMOKINE 3"/>
    <property type="match status" value="1"/>
</dbReference>
<reference evidence="7" key="1">
    <citation type="submission" date="2023-06" db="EMBL/GenBank/DDBJ databases">
        <title>Male Hemibagrus guttatus genome.</title>
        <authorList>
            <person name="Bian C."/>
        </authorList>
    </citation>
    <scope>NUCLEOTIDE SEQUENCE</scope>
    <source>
        <strain evidence="7">Male_cb2023</strain>
        <tissue evidence="7">Muscle</tissue>
    </source>
</reference>
<dbReference type="Pfam" id="PF00048">
    <property type="entry name" value="IL8"/>
    <property type="match status" value="1"/>
</dbReference>
<keyword evidence="4 5" id="KW-0732">Signal</keyword>
<evidence type="ECO:0000256" key="2">
    <source>
        <dbReference type="ARBA" id="ARBA00022514"/>
    </source>
</evidence>
<keyword evidence="8" id="KW-1185">Reference proteome</keyword>
<feature type="signal peptide" evidence="5">
    <location>
        <begin position="1"/>
        <end position="22"/>
    </location>
</feature>
<proteinExistence type="predicted"/>
<keyword evidence="3" id="KW-0964">Secreted</keyword>
<dbReference type="GO" id="GO:0005615">
    <property type="term" value="C:extracellular space"/>
    <property type="evidence" value="ECO:0007669"/>
    <property type="project" value="UniProtKB-KW"/>
</dbReference>
<feature type="domain" description="Chemokine interleukin-8-like" evidence="6">
    <location>
        <begin position="30"/>
        <end position="65"/>
    </location>
</feature>
<dbReference type="InterPro" id="IPR036048">
    <property type="entry name" value="Interleukin_8-like_sf"/>
</dbReference>
<dbReference type="Gene3D" id="2.40.50.40">
    <property type="match status" value="2"/>
</dbReference>
<dbReference type="SUPFAM" id="SSF54117">
    <property type="entry name" value="Interleukin 8-like chemokines"/>
    <property type="match status" value="2"/>
</dbReference>
<feature type="chain" id="PRO_5042018786" description="Chemokine interleukin-8-like domain-containing protein" evidence="5">
    <location>
        <begin position="23"/>
        <end position="133"/>
    </location>
</feature>
<dbReference type="AlphaFoldDB" id="A0AAE0QZL0"/>
<evidence type="ECO:0000313" key="8">
    <source>
        <dbReference type="Proteomes" id="UP001274896"/>
    </source>
</evidence>
<organism evidence="7 8">
    <name type="scientific">Hemibagrus guttatus</name>
    <dbReference type="NCBI Taxonomy" id="175788"/>
    <lineage>
        <taxon>Eukaryota</taxon>
        <taxon>Metazoa</taxon>
        <taxon>Chordata</taxon>
        <taxon>Craniata</taxon>
        <taxon>Vertebrata</taxon>
        <taxon>Euteleostomi</taxon>
        <taxon>Actinopterygii</taxon>
        <taxon>Neopterygii</taxon>
        <taxon>Teleostei</taxon>
        <taxon>Ostariophysi</taxon>
        <taxon>Siluriformes</taxon>
        <taxon>Bagridae</taxon>
        <taxon>Hemibagrus</taxon>
    </lineage>
</organism>
<evidence type="ECO:0000256" key="3">
    <source>
        <dbReference type="ARBA" id="ARBA00022525"/>
    </source>
</evidence>
<evidence type="ECO:0000313" key="7">
    <source>
        <dbReference type="EMBL" id="KAK3536032.1"/>
    </source>
</evidence>
<comment type="subcellular location">
    <subcellularLocation>
        <location evidence="1">Secreted</location>
    </subcellularLocation>
</comment>